<dbReference type="SUPFAM" id="SSF54909">
    <property type="entry name" value="Dimeric alpha+beta barrel"/>
    <property type="match status" value="1"/>
</dbReference>
<dbReference type="GeneID" id="61305984"/>
<sequence>MAAYWIAHVTVLDPVKYKDYTDIAPVAFKKYGAVFLARGGESRTLEGETFQRHVVIEFKDMDTALDCYNSPEYQSAKLKRDGHCVAQIAIVEGL</sequence>
<evidence type="ECO:0000259" key="1">
    <source>
        <dbReference type="Pfam" id="PF07045"/>
    </source>
</evidence>
<comment type="caution">
    <text evidence="3">The sequence shown here is derived from an EMBL/GenBank/DDBJ whole genome shotgun (WGS) entry which is preliminary data.</text>
</comment>
<dbReference type="PANTHER" id="PTHR41521">
    <property type="match status" value="1"/>
</dbReference>
<dbReference type="Proteomes" id="UP000247515">
    <property type="component" value="Unassembled WGS sequence"/>
</dbReference>
<dbReference type="InterPro" id="IPR010753">
    <property type="entry name" value="DUF1330"/>
</dbReference>
<gene>
    <name evidence="2" type="ORF">C7400_106198</name>
    <name evidence="3" type="ORF">SAMN05216550_103323</name>
</gene>
<evidence type="ECO:0000313" key="4">
    <source>
        <dbReference type="Proteomes" id="UP000183529"/>
    </source>
</evidence>
<dbReference type="InterPro" id="IPR011008">
    <property type="entry name" value="Dimeric_a/b-barrel"/>
</dbReference>
<dbReference type="Gene3D" id="3.30.70.100">
    <property type="match status" value="1"/>
</dbReference>
<reference evidence="2 5" key="2">
    <citation type="submission" date="2018-05" db="EMBL/GenBank/DDBJ databases">
        <title>Genomic Encyclopedia of Type Strains, Phase IV (KMG-V): Genome sequencing to study the core and pangenomes of soil and plant-associated prokaryotes.</title>
        <authorList>
            <person name="Whitman W."/>
        </authorList>
    </citation>
    <scope>NUCLEOTIDE SEQUENCE [LARGE SCALE GENOMIC DNA]</scope>
    <source>
        <strain evidence="2 5">SIr-6563</strain>
    </source>
</reference>
<feature type="domain" description="DUF1330" evidence="1">
    <location>
        <begin position="3"/>
        <end position="94"/>
    </location>
</feature>
<dbReference type="PANTHER" id="PTHR41521:SF4">
    <property type="entry name" value="BLR0684 PROTEIN"/>
    <property type="match status" value="1"/>
</dbReference>
<evidence type="ECO:0000313" key="3">
    <source>
        <dbReference type="EMBL" id="SEJ24959.1"/>
    </source>
</evidence>
<dbReference type="OrthoDB" id="516779at2"/>
<proteinExistence type="predicted"/>
<accession>A0A1A5XB72</accession>
<reference evidence="3 4" key="1">
    <citation type="submission" date="2016-10" db="EMBL/GenBank/DDBJ databases">
        <authorList>
            <person name="Varghese N."/>
            <person name="Submissions S."/>
        </authorList>
    </citation>
    <scope>NUCLEOTIDE SEQUENCE [LARGE SCALE GENOMIC DNA]</scope>
    <source>
        <strain evidence="3 4">LMG 22274</strain>
    </source>
</reference>
<evidence type="ECO:0000313" key="5">
    <source>
        <dbReference type="Proteomes" id="UP000247515"/>
    </source>
</evidence>
<dbReference type="AlphaFoldDB" id="A0A1A5XB72"/>
<evidence type="ECO:0000313" key="2">
    <source>
        <dbReference type="EMBL" id="PXX17481.1"/>
    </source>
</evidence>
<protein>
    <submittedName>
        <fullName evidence="3">Uncharacterized conserved protein, DUF1330 family</fullName>
    </submittedName>
    <submittedName>
        <fullName evidence="2">Uncharacterized protein (DUF1330 family)</fullName>
    </submittedName>
</protein>
<dbReference type="RefSeq" id="WP_065060814.1">
    <property type="nucleotide sequence ID" value="NZ_CADFGN010000001.1"/>
</dbReference>
<dbReference type="EMBL" id="QJJV01000006">
    <property type="protein sequence ID" value="PXX17481.1"/>
    <property type="molecule type" value="Genomic_DNA"/>
</dbReference>
<dbReference type="EMBL" id="FNZM01000003">
    <property type="protein sequence ID" value="SEJ24959.1"/>
    <property type="molecule type" value="Genomic_DNA"/>
</dbReference>
<keyword evidence="5" id="KW-1185">Reference proteome</keyword>
<organism evidence="3 4">
    <name type="scientific">Paraburkholderia tropica</name>
    <dbReference type="NCBI Taxonomy" id="92647"/>
    <lineage>
        <taxon>Bacteria</taxon>
        <taxon>Pseudomonadati</taxon>
        <taxon>Pseudomonadota</taxon>
        <taxon>Betaproteobacteria</taxon>
        <taxon>Burkholderiales</taxon>
        <taxon>Burkholderiaceae</taxon>
        <taxon>Paraburkholderia</taxon>
    </lineage>
</organism>
<name>A0A1A5XB72_9BURK</name>
<dbReference type="Proteomes" id="UP000183529">
    <property type="component" value="Unassembled WGS sequence"/>
</dbReference>
<dbReference type="Pfam" id="PF07045">
    <property type="entry name" value="DUF1330"/>
    <property type="match status" value="1"/>
</dbReference>